<feature type="chain" id="PRO_5038641487" evidence="7">
    <location>
        <begin position="27"/>
        <end position="1292"/>
    </location>
</feature>
<dbReference type="SUPFAM" id="SSF49785">
    <property type="entry name" value="Galactose-binding domain-like"/>
    <property type="match status" value="1"/>
</dbReference>
<keyword evidence="1" id="KW-0134">Cell wall</keyword>
<organism evidence="9 10">
    <name type="scientific">Georgenia satyanarayanai</name>
    <dbReference type="NCBI Taxonomy" id="860221"/>
    <lineage>
        <taxon>Bacteria</taxon>
        <taxon>Bacillati</taxon>
        <taxon>Actinomycetota</taxon>
        <taxon>Actinomycetes</taxon>
        <taxon>Micrococcales</taxon>
        <taxon>Bogoriellaceae</taxon>
        <taxon>Georgenia</taxon>
    </lineage>
</organism>
<dbReference type="InterPro" id="IPR017853">
    <property type="entry name" value="GH"/>
</dbReference>
<evidence type="ECO:0000259" key="8">
    <source>
        <dbReference type="PROSITE" id="PS50847"/>
    </source>
</evidence>
<dbReference type="CDD" id="cd00161">
    <property type="entry name" value="beta-trefoil_Ricin-like"/>
    <property type="match status" value="1"/>
</dbReference>
<dbReference type="Pfam" id="PF14587">
    <property type="entry name" value="Glyco_hydr_30_2"/>
    <property type="match status" value="1"/>
</dbReference>
<dbReference type="PROSITE" id="PS50847">
    <property type="entry name" value="GRAM_POS_ANCHORING"/>
    <property type="match status" value="1"/>
</dbReference>
<dbReference type="InterPro" id="IPR035992">
    <property type="entry name" value="Ricin_B-like_lectins"/>
</dbReference>
<dbReference type="Gene3D" id="2.60.40.1180">
    <property type="entry name" value="Golgi alpha-mannosidase II"/>
    <property type="match status" value="1"/>
</dbReference>
<protein>
    <submittedName>
        <fullName evidence="9">Ig-like domain (Group 4)</fullName>
    </submittedName>
</protein>
<evidence type="ECO:0000256" key="6">
    <source>
        <dbReference type="SAM" id="Phobius"/>
    </source>
</evidence>
<name>A0A2Y8ZX52_9MICO</name>
<dbReference type="SUPFAM" id="SSF50370">
    <property type="entry name" value="Ricin B-like lectins"/>
    <property type="match status" value="1"/>
</dbReference>
<dbReference type="Proteomes" id="UP000250222">
    <property type="component" value="Unassembled WGS sequence"/>
</dbReference>
<sequence>MTTMPRWRRGVALTAGAALVAGGALAVDAGSAPTAQAATDGVTVTPNPWYAGAPFEGWGTSLVWMANATGGYPDELREELYQAVFGDDGLDLNIARYNVGGGHASDVTDYLRPGGAVEGFWAEDTTGELYGAPTTVANRPAVLDAWDPDNPEHYDFTADPTQRWWVERLVEDERISHWEVFANSAPYFMTESGYVSGGFDGNAENLNPAAMEKFAGYLVTVSEFLEDEYGLDVATIDPFNEPNTNYWSTQLGPDGNPTGGRQEGMHVGPQRQVDMIAALDDRLSTAETDAVISAMDETNPSTFARNWSAYTPEARAAVEQMNVHTYGTGDRRVVRDLAKSADTRLWQSEIEGNWYNNGFNPAAIENGLGIAERIQSDLRELEPGAWVMWQPVEDLYNMEPTGENLNWGSIFIDFDCAPGEDGVWRSARRVADADGDLSEVPECEIIVGTKFAAVQHFTHYIEPGDRIIATDSTATTAAVSEDGESVTLVYRNTAAEARDLTVDLTRFAEVAPDATVRTVTTTAGTEADPLANALVEDAVQPVSGDEATVEVPAQSITTVVIDGVSGVADDAAPVTDGGTYQLVGAQSGKPLSVGETHATVIRSSATTPEEVADQLWTVHEAPSDVRSDVRPYVLTTADGRVLGATAAGTDLRDISVEEAQTTSQTRWMLTTEDGRTWSLVNEALSQAMEVNGQSTADDAQVGTWSSGGGAHQRWTVRDTAATGSQQVEVRTLAGIAPTLPQTVVPTYAWGTGQPAPVAWDLPGADVWETTGEVVVTGTATDVYGNEVAAQAVVVVGGHTITDPVSVTVRTGVSVEAVAAAAPQTVPARTGASLITFPADVVWDFTDVTAEDLAEVGVVTVPGTAQSNDPDVELDATLSVVVAEPAPFNIAPLDSTSVSATFTEPGYDVNKTRDEVLGDKAWSNWRSGTKNASDTFTYEFDEVEDLHAATIHFYRDGSHLSWGQSVSAEYLDADGAWQAVPGYEVPQPVVAPEDGTAPVVTLDLSDTVGTTGLRVVMNAPENTHMIVSEVEVMAMGPGVASVADLAALRVDGSSVHGFAPDVTEYSVTVEGERLPVVTAFAVDEAATVEVVQPTTESPRAVVSVVSADGEVSREYTVDVERQLVLTQPQLVGEVVEGRVVTAHVESNPADAELTYRWLLDGTVLEGVSSPWLLLPDGTAGSSVQVIVSAAADGFLPAEAASQEYVVAAAPTGTPGEDDGGSTPPPGDGEPGEDPTPGTPTDGEDGEDGAADEDEKQGGALPSTGAGDVAALLLVTLFLLGGGTALALRRRSTS</sequence>
<dbReference type="PANTHER" id="PTHR42767:SF1">
    <property type="entry name" value="ENDO-BETA-1,6-GALACTANASE-LIKE DOMAIN-CONTAINING PROTEIN"/>
    <property type="match status" value="1"/>
</dbReference>
<dbReference type="InterPro" id="IPR039514">
    <property type="entry name" value="6GAL-like"/>
</dbReference>
<keyword evidence="6" id="KW-0812">Transmembrane</keyword>
<proteinExistence type="predicted"/>
<keyword evidence="6" id="KW-1133">Transmembrane helix</keyword>
<evidence type="ECO:0000256" key="5">
    <source>
        <dbReference type="SAM" id="MobiDB-lite"/>
    </source>
</evidence>
<evidence type="ECO:0000313" key="10">
    <source>
        <dbReference type="Proteomes" id="UP000250222"/>
    </source>
</evidence>
<evidence type="ECO:0000256" key="1">
    <source>
        <dbReference type="ARBA" id="ARBA00022512"/>
    </source>
</evidence>
<keyword evidence="3 7" id="KW-0732">Signal</keyword>
<keyword evidence="10" id="KW-1185">Reference proteome</keyword>
<keyword evidence="6" id="KW-0472">Membrane</keyword>
<dbReference type="GO" id="GO:0004553">
    <property type="term" value="F:hydrolase activity, hydrolyzing O-glycosyl compounds"/>
    <property type="evidence" value="ECO:0007669"/>
    <property type="project" value="InterPro"/>
</dbReference>
<keyword evidence="4" id="KW-0572">Peptidoglycan-anchor</keyword>
<dbReference type="SUPFAM" id="SSF51445">
    <property type="entry name" value="(Trans)glycosidases"/>
    <property type="match status" value="1"/>
</dbReference>
<evidence type="ECO:0000256" key="7">
    <source>
        <dbReference type="SAM" id="SignalP"/>
    </source>
</evidence>
<dbReference type="InterPro" id="IPR013780">
    <property type="entry name" value="Glyco_hydro_b"/>
</dbReference>
<dbReference type="PANTHER" id="PTHR42767">
    <property type="entry name" value="ENDO-BETA-1,6-GALACTANASE"/>
    <property type="match status" value="1"/>
</dbReference>
<dbReference type="OrthoDB" id="9806701at2"/>
<evidence type="ECO:0000256" key="2">
    <source>
        <dbReference type="ARBA" id="ARBA00022525"/>
    </source>
</evidence>
<reference evidence="9 10" key="1">
    <citation type="submission" date="2016-10" db="EMBL/GenBank/DDBJ databases">
        <authorList>
            <person name="Cai Z."/>
        </authorList>
    </citation>
    <scope>NUCLEOTIDE SEQUENCE [LARGE SCALE GENOMIC DNA]</scope>
    <source>
        <strain evidence="9 10">CGMCC 1.10826</strain>
    </source>
</reference>
<feature type="transmembrane region" description="Helical" evidence="6">
    <location>
        <begin position="1267"/>
        <end position="1286"/>
    </location>
</feature>
<keyword evidence="2" id="KW-0964">Secreted</keyword>
<dbReference type="InterPro" id="IPR019931">
    <property type="entry name" value="LPXTG_anchor"/>
</dbReference>
<dbReference type="Pfam" id="PF07532">
    <property type="entry name" value="Big_4"/>
    <property type="match status" value="1"/>
</dbReference>
<accession>A0A2Y8ZX52</accession>
<dbReference type="InterPro" id="IPR006311">
    <property type="entry name" value="TAT_signal"/>
</dbReference>
<dbReference type="InterPro" id="IPR008979">
    <property type="entry name" value="Galactose-bd-like_sf"/>
</dbReference>
<evidence type="ECO:0000256" key="3">
    <source>
        <dbReference type="ARBA" id="ARBA00022729"/>
    </source>
</evidence>
<dbReference type="EMBL" id="UETB01000001">
    <property type="protein sequence ID" value="SSA36545.1"/>
    <property type="molecule type" value="Genomic_DNA"/>
</dbReference>
<feature type="domain" description="Gram-positive cocci surface proteins LPxTG" evidence="8">
    <location>
        <begin position="1259"/>
        <end position="1292"/>
    </location>
</feature>
<dbReference type="RefSeq" id="WP_110850731.1">
    <property type="nucleotide sequence ID" value="NZ_QKLZ01000001.1"/>
</dbReference>
<dbReference type="InterPro" id="IPR011081">
    <property type="entry name" value="Big_4"/>
</dbReference>
<dbReference type="Gene3D" id="2.80.10.50">
    <property type="match status" value="1"/>
</dbReference>
<evidence type="ECO:0000313" key="9">
    <source>
        <dbReference type="EMBL" id="SSA36545.1"/>
    </source>
</evidence>
<gene>
    <name evidence="9" type="ORF">SAMN05216184_101209</name>
</gene>
<evidence type="ECO:0000256" key="4">
    <source>
        <dbReference type="ARBA" id="ARBA00023088"/>
    </source>
</evidence>
<dbReference type="PROSITE" id="PS50231">
    <property type="entry name" value="RICIN_B_LECTIN"/>
    <property type="match status" value="1"/>
</dbReference>
<dbReference type="Pfam" id="PF14200">
    <property type="entry name" value="RicinB_lectin_2"/>
    <property type="match status" value="1"/>
</dbReference>
<dbReference type="Gene3D" id="3.20.20.80">
    <property type="entry name" value="Glycosidases"/>
    <property type="match status" value="1"/>
</dbReference>
<feature type="signal peptide" evidence="7">
    <location>
        <begin position="1"/>
        <end position="26"/>
    </location>
</feature>
<dbReference type="InterPro" id="IPR000772">
    <property type="entry name" value="Ricin_B_lectin"/>
</dbReference>
<dbReference type="PROSITE" id="PS51318">
    <property type="entry name" value="TAT"/>
    <property type="match status" value="1"/>
</dbReference>
<dbReference type="InterPro" id="IPR039743">
    <property type="entry name" value="6GAL/EXGAL"/>
</dbReference>
<feature type="region of interest" description="Disordered" evidence="5">
    <location>
        <begin position="1208"/>
        <end position="1263"/>
    </location>
</feature>
<feature type="compositionally biased region" description="Acidic residues" evidence="5">
    <location>
        <begin position="1240"/>
        <end position="1253"/>
    </location>
</feature>